<sequence length="107" mass="12829">MWKIHQPDKKLEVMSHSSKCLPHKPVWNQLQVQVRFMSLDKCWKKSHRYQMLANVDSSVEKGRHRGVRFLRRLHLGKCFRPSTMTKLRKKQESASRARKISNLMMQQ</sequence>
<name>A0ABQ9HNT2_9NEOP</name>
<reference evidence="2 3" key="1">
    <citation type="submission" date="2023-02" db="EMBL/GenBank/DDBJ databases">
        <title>LHISI_Scaffold_Assembly.</title>
        <authorList>
            <person name="Stuart O.P."/>
            <person name="Cleave R."/>
            <person name="Magrath M.J.L."/>
            <person name="Mikheyev A.S."/>
        </authorList>
    </citation>
    <scope>NUCLEOTIDE SEQUENCE [LARGE SCALE GENOMIC DNA]</scope>
    <source>
        <strain evidence="2">Daus_M_001</strain>
        <tissue evidence="2">Leg muscle</tissue>
    </source>
</reference>
<dbReference type="EMBL" id="JARBHB010000004">
    <property type="protein sequence ID" value="KAJ8885950.1"/>
    <property type="molecule type" value="Genomic_DNA"/>
</dbReference>
<gene>
    <name evidence="2" type="ORF">PR048_012156</name>
</gene>
<comment type="caution">
    <text evidence="2">The sequence shown here is derived from an EMBL/GenBank/DDBJ whole genome shotgun (WGS) entry which is preliminary data.</text>
</comment>
<feature type="region of interest" description="Disordered" evidence="1">
    <location>
        <begin position="85"/>
        <end position="107"/>
    </location>
</feature>
<proteinExistence type="predicted"/>
<keyword evidence="3" id="KW-1185">Reference proteome</keyword>
<accession>A0ABQ9HNT2</accession>
<evidence type="ECO:0000313" key="3">
    <source>
        <dbReference type="Proteomes" id="UP001159363"/>
    </source>
</evidence>
<dbReference type="Proteomes" id="UP001159363">
    <property type="component" value="Chromosome X"/>
</dbReference>
<evidence type="ECO:0000313" key="2">
    <source>
        <dbReference type="EMBL" id="KAJ8885950.1"/>
    </source>
</evidence>
<protein>
    <submittedName>
        <fullName evidence="2">Uncharacterized protein</fullName>
    </submittedName>
</protein>
<organism evidence="2 3">
    <name type="scientific">Dryococelus australis</name>
    <dbReference type="NCBI Taxonomy" id="614101"/>
    <lineage>
        <taxon>Eukaryota</taxon>
        <taxon>Metazoa</taxon>
        <taxon>Ecdysozoa</taxon>
        <taxon>Arthropoda</taxon>
        <taxon>Hexapoda</taxon>
        <taxon>Insecta</taxon>
        <taxon>Pterygota</taxon>
        <taxon>Neoptera</taxon>
        <taxon>Polyneoptera</taxon>
        <taxon>Phasmatodea</taxon>
        <taxon>Verophasmatodea</taxon>
        <taxon>Anareolatae</taxon>
        <taxon>Phasmatidae</taxon>
        <taxon>Eurycanthinae</taxon>
        <taxon>Dryococelus</taxon>
    </lineage>
</organism>
<evidence type="ECO:0000256" key="1">
    <source>
        <dbReference type="SAM" id="MobiDB-lite"/>
    </source>
</evidence>